<dbReference type="InterPro" id="IPR027469">
    <property type="entry name" value="Cation_efflux_TMD_sf"/>
</dbReference>
<dbReference type="InterPro" id="IPR036837">
    <property type="entry name" value="Cation_efflux_CTD_sf"/>
</dbReference>
<comment type="caution">
    <text evidence="10">The sequence shown here is derived from an EMBL/GenBank/DDBJ whole genome shotgun (WGS) entry which is preliminary data.</text>
</comment>
<dbReference type="Pfam" id="PF16916">
    <property type="entry name" value="ZT_dimer"/>
    <property type="match status" value="1"/>
</dbReference>
<feature type="region of interest" description="Disordered" evidence="7">
    <location>
        <begin position="128"/>
        <end position="154"/>
    </location>
</feature>
<evidence type="ECO:0000256" key="4">
    <source>
        <dbReference type="ARBA" id="ARBA00022906"/>
    </source>
</evidence>
<dbReference type="AlphaFoldDB" id="A0A9P6SRV5"/>
<keyword evidence="11" id="KW-1185">Reference proteome</keyword>
<evidence type="ECO:0000256" key="5">
    <source>
        <dbReference type="ARBA" id="ARBA00022989"/>
    </source>
</evidence>
<dbReference type="PANTHER" id="PTHR11562">
    <property type="entry name" value="CATION EFFLUX PROTEIN/ ZINC TRANSPORTER"/>
    <property type="match status" value="1"/>
</dbReference>
<evidence type="ECO:0000256" key="6">
    <source>
        <dbReference type="ARBA" id="ARBA00023136"/>
    </source>
</evidence>
<keyword evidence="4" id="KW-0406">Ion transport</keyword>
<comment type="similarity">
    <text evidence="2">Belongs to the cation diffusion facilitator (CDF) transporter (TC 2.A.4) family. SLC30A subfamily.</text>
</comment>
<keyword evidence="4" id="KW-0813">Transport</keyword>
<evidence type="ECO:0000259" key="9">
    <source>
        <dbReference type="Pfam" id="PF16916"/>
    </source>
</evidence>
<keyword evidence="4" id="KW-0862">Zinc</keyword>
<dbReference type="SUPFAM" id="SSF160240">
    <property type="entry name" value="Cation efflux protein cytoplasmic domain-like"/>
    <property type="match status" value="1"/>
</dbReference>
<dbReference type="Proteomes" id="UP000749646">
    <property type="component" value="Unassembled WGS sequence"/>
</dbReference>
<feature type="compositionally biased region" description="Polar residues" evidence="7">
    <location>
        <begin position="141"/>
        <end position="154"/>
    </location>
</feature>
<feature type="domain" description="Cation efflux protein cytoplasmic" evidence="9">
    <location>
        <begin position="41"/>
        <end position="125"/>
    </location>
</feature>
<dbReference type="PANTHER" id="PTHR11562:SF17">
    <property type="entry name" value="RE54080P-RELATED"/>
    <property type="match status" value="1"/>
</dbReference>
<organism evidence="10 11">
    <name type="scientific">Modicella reniformis</name>
    <dbReference type="NCBI Taxonomy" id="1440133"/>
    <lineage>
        <taxon>Eukaryota</taxon>
        <taxon>Fungi</taxon>
        <taxon>Fungi incertae sedis</taxon>
        <taxon>Mucoromycota</taxon>
        <taxon>Mortierellomycotina</taxon>
        <taxon>Mortierellomycetes</taxon>
        <taxon>Mortierellales</taxon>
        <taxon>Mortierellaceae</taxon>
        <taxon>Modicella</taxon>
    </lineage>
</organism>
<keyword evidence="6 8" id="KW-0472">Membrane</keyword>
<keyword evidence="5 8" id="KW-1133">Transmembrane helix</keyword>
<evidence type="ECO:0000256" key="2">
    <source>
        <dbReference type="ARBA" id="ARBA00008873"/>
    </source>
</evidence>
<dbReference type="OrthoDB" id="9944568at2759"/>
<dbReference type="SUPFAM" id="SSF161111">
    <property type="entry name" value="Cation efflux protein transmembrane domain-like"/>
    <property type="match status" value="1"/>
</dbReference>
<evidence type="ECO:0000256" key="7">
    <source>
        <dbReference type="SAM" id="MobiDB-lite"/>
    </source>
</evidence>
<evidence type="ECO:0000256" key="1">
    <source>
        <dbReference type="ARBA" id="ARBA00004141"/>
    </source>
</evidence>
<evidence type="ECO:0000313" key="10">
    <source>
        <dbReference type="EMBL" id="KAF9994581.1"/>
    </source>
</evidence>
<comment type="subcellular location">
    <subcellularLocation>
        <location evidence="1">Membrane</location>
        <topology evidence="1">Multi-pass membrane protein</topology>
    </subcellularLocation>
</comment>
<dbReference type="InterPro" id="IPR050681">
    <property type="entry name" value="CDF/SLC30A"/>
</dbReference>
<reference evidence="10" key="1">
    <citation type="journal article" date="2020" name="Fungal Divers.">
        <title>Resolving the Mortierellaceae phylogeny through synthesis of multi-gene phylogenetics and phylogenomics.</title>
        <authorList>
            <person name="Vandepol N."/>
            <person name="Liber J."/>
            <person name="Desiro A."/>
            <person name="Na H."/>
            <person name="Kennedy M."/>
            <person name="Barry K."/>
            <person name="Grigoriev I.V."/>
            <person name="Miller A.N."/>
            <person name="O'Donnell K."/>
            <person name="Stajich J.E."/>
            <person name="Bonito G."/>
        </authorList>
    </citation>
    <scope>NUCLEOTIDE SEQUENCE</scope>
    <source>
        <strain evidence="10">MES-2147</strain>
    </source>
</reference>
<keyword evidence="4" id="KW-0864">Zinc transport</keyword>
<evidence type="ECO:0000256" key="3">
    <source>
        <dbReference type="ARBA" id="ARBA00022692"/>
    </source>
</evidence>
<accession>A0A9P6SRV5</accession>
<sequence>MVKPKWTIVDPICTVFFSCLVLFTTYRLVWDSLGILMEGTPSHIDPQEIEDSLRKIPGVTRVHDLHVWTLTAGKASMAVHLELDPRSLHTSQDLTMADYDRILTEAQNVVCGRFQIHHSTIQLETASNSSEHCRPDMCSIEPQSSTNGRGHNAV</sequence>
<evidence type="ECO:0000313" key="11">
    <source>
        <dbReference type="Proteomes" id="UP000749646"/>
    </source>
</evidence>
<dbReference type="GO" id="GO:0005385">
    <property type="term" value="F:zinc ion transmembrane transporter activity"/>
    <property type="evidence" value="ECO:0007669"/>
    <property type="project" value="TreeGrafter"/>
</dbReference>
<dbReference type="GO" id="GO:0098771">
    <property type="term" value="P:inorganic ion homeostasis"/>
    <property type="evidence" value="ECO:0007669"/>
    <property type="project" value="UniProtKB-ARBA"/>
</dbReference>
<protein>
    <recommendedName>
        <fullName evidence="9">Cation efflux protein cytoplasmic domain-containing protein</fullName>
    </recommendedName>
</protein>
<name>A0A9P6SRV5_9FUNG</name>
<proteinExistence type="inferred from homology"/>
<feature type="transmembrane region" description="Helical" evidence="8">
    <location>
        <begin position="6"/>
        <end position="29"/>
    </location>
</feature>
<dbReference type="Gene3D" id="3.30.70.1350">
    <property type="entry name" value="Cation efflux protein, cytoplasmic domain"/>
    <property type="match status" value="1"/>
</dbReference>
<gene>
    <name evidence="10" type="ORF">BGZ65_009786</name>
</gene>
<dbReference type="InterPro" id="IPR002524">
    <property type="entry name" value="Cation_efflux"/>
</dbReference>
<dbReference type="NCBIfam" id="TIGR01297">
    <property type="entry name" value="CDF"/>
    <property type="match status" value="1"/>
</dbReference>
<evidence type="ECO:0000256" key="8">
    <source>
        <dbReference type="SAM" id="Phobius"/>
    </source>
</evidence>
<dbReference type="GO" id="GO:0005886">
    <property type="term" value="C:plasma membrane"/>
    <property type="evidence" value="ECO:0007669"/>
    <property type="project" value="TreeGrafter"/>
</dbReference>
<dbReference type="EMBL" id="JAAAHW010001537">
    <property type="protein sequence ID" value="KAF9994581.1"/>
    <property type="molecule type" value="Genomic_DNA"/>
</dbReference>
<keyword evidence="3 8" id="KW-0812">Transmembrane</keyword>
<dbReference type="InterPro" id="IPR027470">
    <property type="entry name" value="Cation_efflux_CTD"/>
</dbReference>
<dbReference type="GO" id="GO:0030003">
    <property type="term" value="P:intracellular monoatomic cation homeostasis"/>
    <property type="evidence" value="ECO:0007669"/>
    <property type="project" value="UniProtKB-ARBA"/>
</dbReference>